<keyword evidence="1" id="KW-1133">Transmembrane helix</keyword>
<dbReference type="Pfam" id="PF01396">
    <property type="entry name" value="Zn_ribbon_Top1"/>
    <property type="match status" value="1"/>
</dbReference>
<proteinExistence type="predicted"/>
<dbReference type="STRING" id="1034346.GCA_000313565_02393"/>
<dbReference type="InterPro" id="IPR011528">
    <property type="entry name" value="NERD"/>
</dbReference>
<dbReference type="Proteomes" id="UP000247612">
    <property type="component" value="Unassembled WGS sequence"/>
</dbReference>
<keyword evidence="3" id="KW-0413">Isomerase</keyword>
<dbReference type="GO" id="GO:0003916">
    <property type="term" value="F:DNA topoisomerase activity"/>
    <property type="evidence" value="ECO:0007669"/>
    <property type="project" value="InterPro"/>
</dbReference>
<evidence type="ECO:0000256" key="1">
    <source>
        <dbReference type="SAM" id="Phobius"/>
    </source>
</evidence>
<dbReference type="AlphaFoldDB" id="A0A318KWV7"/>
<reference evidence="3 4" key="1">
    <citation type="submission" date="2018-05" db="EMBL/GenBank/DDBJ databases">
        <title>Genomic Encyclopedia of Type Strains, Phase IV (KMG-IV): sequencing the most valuable type-strain genomes for metagenomic binning, comparative biology and taxonomic classification.</title>
        <authorList>
            <person name="Goeker M."/>
        </authorList>
    </citation>
    <scope>NUCLEOTIDE SEQUENCE [LARGE SCALE GENOMIC DNA]</scope>
    <source>
        <strain evidence="3 4">JC118</strain>
    </source>
</reference>
<accession>A0A318KWV7</accession>
<protein>
    <submittedName>
        <fullName evidence="3">Topoisomerase-like DNA binding C4 zinc finger protein</fullName>
    </submittedName>
</protein>
<dbReference type="InterPro" id="IPR013498">
    <property type="entry name" value="Topo_IA_Znf"/>
</dbReference>
<dbReference type="GO" id="GO:0005694">
    <property type="term" value="C:chromosome"/>
    <property type="evidence" value="ECO:0007669"/>
    <property type="project" value="InterPro"/>
</dbReference>
<evidence type="ECO:0000313" key="3">
    <source>
        <dbReference type="EMBL" id="PXX81052.1"/>
    </source>
</evidence>
<organism evidence="3 4">
    <name type="scientific">Dielma fastidiosa</name>
    <dbReference type="NCBI Taxonomy" id="1034346"/>
    <lineage>
        <taxon>Bacteria</taxon>
        <taxon>Bacillati</taxon>
        <taxon>Bacillota</taxon>
        <taxon>Erysipelotrichia</taxon>
        <taxon>Erysipelotrichales</taxon>
        <taxon>Erysipelotrichaceae</taxon>
        <taxon>Dielma</taxon>
    </lineage>
</organism>
<dbReference type="OrthoDB" id="9776650at2"/>
<keyword evidence="1" id="KW-0472">Membrane</keyword>
<dbReference type="GO" id="GO:0006265">
    <property type="term" value="P:DNA topological change"/>
    <property type="evidence" value="ECO:0007669"/>
    <property type="project" value="InterPro"/>
</dbReference>
<sequence length="296" mass="34890">MLGINKLNVFSFTILFVILFGMLLIYLILKHNYQKTEYYQATHFPYYKLFNDTGRLGEYYTFKYLSPLKGYKRFLFNCYVPKEAGTDTEIDVIMLHESGIYVFESKNYSGWIFGTENQKQWTQTLPSGRNRSKKSYFFNPIMQNKGHIKWLKAYLNEGDEYPFYSYIVFSDRCELKNVTLTSQEHYVVNRYNLLRSVSHNASISGVCLTHQQIDWIYNLLIAQTQVSDEVKKAHVETIRKTYYETSKEKSYKTEHICPRCGSSLIIRTSKKGVHAGEQFYGCSNFPSCRYMEKLDK</sequence>
<name>A0A318KWV7_9FIRM</name>
<gene>
    <name evidence="3" type="ORF">DES51_102171</name>
</gene>
<evidence type="ECO:0000259" key="2">
    <source>
        <dbReference type="PROSITE" id="PS50965"/>
    </source>
</evidence>
<dbReference type="Pfam" id="PF08378">
    <property type="entry name" value="NERD"/>
    <property type="match status" value="1"/>
</dbReference>
<dbReference type="EMBL" id="QJKH01000002">
    <property type="protein sequence ID" value="PXX81052.1"/>
    <property type="molecule type" value="Genomic_DNA"/>
</dbReference>
<dbReference type="PROSITE" id="PS50965">
    <property type="entry name" value="NERD"/>
    <property type="match status" value="1"/>
</dbReference>
<keyword evidence="4" id="KW-1185">Reference proteome</keyword>
<comment type="caution">
    <text evidence="3">The sequence shown here is derived from an EMBL/GenBank/DDBJ whole genome shotgun (WGS) entry which is preliminary data.</text>
</comment>
<keyword evidence="1" id="KW-0812">Transmembrane</keyword>
<evidence type="ECO:0000313" key="4">
    <source>
        <dbReference type="Proteomes" id="UP000247612"/>
    </source>
</evidence>
<dbReference type="RefSeq" id="WP_022938679.1">
    <property type="nucleotide sequence ID" value="NZ_CABKRQ010000006.1"/>
</dbReference>
<feature type="transmembrane region" description="Helical" evidence="1">
    <location>
        <begin position="7"/>
        <end position="29"/>
    </location>
</feature>
<feature type="domain" description="NERD" evidence="2">
    <location>
        <begin position="53"/>
        <end position="174"/>
    </location>
</feature>
<dbReference type="SUPFAM" id="SSF57783">
    <property type="entry name" value="Zinc beta-ribbon"/>
    <property type="match status" value="1"/>
</dbReference>
<dbReference type="GO" id="GO:0003677">
    <property type="term" value="F:DNA binding"/>
    <property type="evidence" value="ECO:0007669"/>
    <property type="project" value="InterPro"/>
</dbReference>
<dbReference type="Gene3D" id="3.30.65.10">
    <property type="entry name" value="Bacterial Topoisomerase I, domain 1"/>
    <property type="match status" value="1"/>
</dbReference>